<dbReference type="SUPFAM" id="SSF103473">
    <property type="entry name" value="MFS general substrate transporter"/>
    <property type="match status" value="1"/>
</dbReference>
<feature type="transmembrane region" description="Helical" evidence="7">
    <location>
        <begin position="232"/>
        <end position="249"/>
    </location>
</feature>
<organism evidence="9 10">
    <name type="scientific">Lactococcus termiticola</name>
    <dbReference type="NCBI Taxonomy" id="2169526"/>
    <lineage>
        <taxon>Bacteria</taxon>
        <taxon>Bacillati</taxon>
        <taxon>Bacillota</taxon>
        <taxon>Bacilli</taxon>
        <taxon>Lactobacillales</taxon>
        <taxon>Streptococcaceae</taxon>
        <taxon>Lactococcus</taxon>
    </lineage>
</organism>
<feature type="transmembrane region" description="Helical" evidence="7">
    <location>
        <begin position="390"/>
        <end position="409"/>
    </location>
</feature>
<dbReference type="PANTHER" id="PTHR23513">
    <property type="entry name" value="INTEGRAL MEMBRANE EFFLUX PROTEIN-RELATED"/>
    <property type="match status" value="1"/>
</dbReference>
<dbReference type="Proteomes" id="UP000245021">
    <property type="component" value="Unassembled WGS sequence"/>
</dbReference>
<keyword evidence="5 7" id="KW-1133">Transmembrane helix</keyword>
<protein>
    <submittedName>
        <fullName evidence="9">Major facilitator superfamily transporter</fullName>
    </submittedName>
</protein>
<dbReference type="OrthoDB" id="9775268at2"/>
<evidence type="ECO:0000259" key="8">
    <source>
        <dbReference type="PROSITE" id="PS50850"/>
    </source>
</evidence>
<keyword evidence="3" id="KW-1003">Cell membrane</keyword>
<evidence type="ECO:0000313" key="9">
    <source>
        <dbReference type="EMBL" id="GBG96989.1"/>
    </source>
</evidence>
<evidence type="ECO:0000256" key="7">
    <source>
        <dbReference type="SAM" id="Phobius"/>
    </source>
</evidence>
<dbReference type="InterPro" id="IPR036259">
    <property type="entry name" value="MFS_trans_sf"/>
</dbReference>
<dbReference type="InterPro" id="IPR010290">
    <property type="entry name" value="TM_effector"/>
</dbReference>
<keyword evidence="6 7" id="KW-0472">Membrane</keyword>
<comment type="caution">
    <text evidence="9">The sequence shown here is derived from an EMBL/GenBank/DDBJ whole genome shotgun (WGS) entry which is preliminary data.</text>
</comment>
<evidence type="ECO:0000256" key="1">
    <source>
        <dbReference type="ARBA" id="ARBA00004651"/>
    </source>
</evidence>
<dbReference type="GO" id="GO:0022857">
    <property type="term" value="F:transmembrane transporter activity"/>
    <property type="evidence" value="ECO:0007669"/>
    <property type="project" value="InterPro"/>
</dbReference>
<feature type="transmembrane region" description="Helical" evidence="7">
    <location>
        <begin position="269"/>
        <end position="287"/>
    </location>
</feature>
<feature type="transmembrane region" description="Helical" evidence="7">
    <location>
        <begin position="357"/>
        <end position="378"/>
    </location>
</feature>
<evidence type="ECO:0000256" key="6">
    <source>
        <dbReference type="ARBA" id="ARBA00023136"/>
    </source>
</evidence>
<feature type="domain" description="Major facilitator superfamily (MFS) profile" evidence="8">
    <location>
        <begin position="19"/>
        <end position="411"/>
    </location>
</feature>
<dbReference type="Gene3D" id="1.20.1250.20">
    <property type="entry name" value="MFS general substrate transporter like domains"/>
    <property type="match status" value="1"/>
</dbReference>
<dbReference type="CDD" id="cd06173">
    <property type="entry name" value="MFS_MefA_like"/>
    <property type="match status" value="1"/>
</dbReference>
<evidence type="ECO:0000256" key="3">
    <source>
        <dbReference type="ARBA" id="ARBA00022475"/>
    </source>
</evidence>
<feature type="transmembrane region" description="Helical" evidence="7">
    <location>
        <begin position="20"/>
        <end position="39"/>
    </location>
</feature>
<gene>
    <name evidence="9" type="ORF">NtB2_01126</name>
</gene>
<proteinExistence type="predicted"/>
<keyword evidence="4 7" id="KW-0812">Transmembrane</keyword>
<sequence length="439" mass="48201">MSEKKKRKNTTFSSLSYYNYRLWFSGALLSNIGTWVQRIGQDWLVMYILTKGNPGLSGLYGGIVTALQFLPFLFLSPFTGLLADRLNRRHLMLFTQTMMGLLALGLGLLTLNHQVTIYWVFAFALLMGLVQALDNPVRQTFVGEMVEKKDLTNAVGLNSTSFNSARLIGPAVGGFLIAWSGPGWAFIINAISFAATAGSLLLMRKNELYELPSAQKKKGQIKEGLRYVRNRPDILIIMGVVSVVSMLGLNNQLTQAQMAIHVFNIPEPSQYGLLGTFFAVGAVAGSLMASRRQRPRTRLVVGSALAFGVTSGIYAMMPNFYSFAIAGIAVGFCVLTLITSANATVQLGVTPAMRGRVMSLYMLVFQGVTPFGSILVGWIAGSWGVNGPRWAIGIGSIASIIVALCAIYWTKRHWHYNIHLSLKSQPHLTLDYPQPEDDR</sequence>
<feature type="transmembrane region" description="Helical" evidence="7">
    <location>
        <begin position="299"/>
        <end position="317"/>
    </location>
</feature>
<evidence type="ECO:0000313" key="10">
    <source>
        <dbReference type="Proteomes" id="UP000245021"/>
    </source>
</evidence>
<accession>A0A2R5HG07</accession>
<evidence type="ECO:0000256" key="5">
    <source>
        <dbReference type="ARBA" id="ARBA00022989"/>
    </source>
</evidence>
<dbReference type="Pfam" id="PF05977">
    <property type="entry name" value="MFS_3"/>
    <property type="match status" value="1"/>
</dbReference>
<dbReference type="GO" id="GO:0005886">
    <property type="term" value="C:plasma membrane"/>
    <property type="evidence" value="ECO:0007669"/>
    <property type="project" value="UniProtKB-SubCell"/>
</dbReference>
<name>A0A2R5HG07_9LACT</name>
<dbReference type="PROSITE" id="PS50850">
    <property type="entry name" value="MFS"/>
    <property type="match status" value="1"/>
</dbReference>
<feature type="transmembrane region" description="Helical" evidence="7">
    <location>
        <begin position="184"/>
        <end position="203"/>
    </location>
</feature>
<feature type="transmembrane region" description="Helical" evidence="7">
    <location>
        <begin position="323"/>
        <end position="345"/>
    </location>
</feature>
<keyword evidence="10" id="KW-1185">Reference proteome</keyword>
<dbReference type="RefSeq" id="WP_109245957.1">
    <property type="nucleotide sequence ID" value="NZ_BFFO01000006.1"/>
</dbReference>
<dbReference type="InterPro" id="IPR020846">
    <property type="entry name" value="MFS_dom"/>
</dbReference>
<evidence type="ECO:0000256" key="2">
    <source>
        <dbReference type="ARBA" id="ARBA00022448"/>
    </source>
</evidence>
<dbReference type="EMBL" id="BFFO01000006">
    <property type="protein sequence ID" value="GBG96989.1"/>
    <property type="molecule type" value="Genomic_DNA"/>
</dbReference>
<feature type="transmembrane region" description="Helical" evidence="7">
    <location>
        <begin position="59"/>
        <end position="83"/>
    </location>
</feature>
<reference evidence="9 10" key="1">
    <citation type="journal article" date="2018" name="Genome Announc.">
        <title>Draft Genome Sequence of Lactococcus sp. Strain NtB2 (JCM 32569), Isolated from the Gut of the Higher Termite Nasutitermes takasagoensis.</title>
        <authorList>
            <person name="Noda S."/>
            <person name="Aihara C."/>
            <person name="Yuki M."/>
            <person name="Ohkuma M."/>
        </authorList>
    </citation>
    <scope>NUCLEOTIDE SEQUENCE [LARGE SCALE GENOMIC DNA]</scope>
    <source>
        <strain evidence="9 10">NtB2</strain>
    </source>
</reference>
<evidence type="ECO:0000256" key="4">
    <source>
        <dbReference type="ARBA" id="ARBA00022692"/>
    </source>
</evidence>
<comment type="subcellular location">
    <subcellularLocation>
        <location evidence="1">Cell membrane</location>
        <topology evidence="1">Multi-pass membrane protein</topology>
    </subcellularLocation>
</comment>
<keyword evidence="2" id="KW-0813">Transport</keyword>
<dbReference type="AlphaFoldDB" id="A0A2R5HG07"/>
<dbReference type="PANTHER" id="PTHR23513:SF11">
    <property type="entry name" value="STAPHYLOFERRIN A TRANSPORTER"/>
    <property type="match status" value="1"/>
</dbReference>